<keyword evidence="1" id="KW-0175">Coiled coil</keyword>
<protein>
    <submittedName>
        <fullName evidence="3">Uncharacterized protein</fullName>
    </submittedName>
</protein>
<evidence type="ECO:0000256" key="2">
    <source>
        <dbReference type="SAM" id="MobiDB-lite"/>
    </source>
</evidence>
<dbReference type="InterPro" id="IPR053268">
    <property type="entry name" value="Woronin_anchor"/>
</dbReference>
<feature type="region of interest" description="Disordered" evidence="2">
    <location>
        <begin position="428"/>
        <end position="447"/>
    </location>
</feature>
<dbReference type="HOGENOM" id="CLU_553311_0_0_1"/>
<evidence type="ECO:0000313" key="3">
    <source>
        <dbReference type="EMBL" id="EYE97360.1"/>
    </source>
</evidence>
<dbReference type="PANTHER" id="PTHR40641">
    <property type="entry name" value="INVOLUCRIN REPEAT PROTEIN (AFU_ORTHOLOGUE AFUA_2G08060)"/>
    <property type="match status" value="1"/>
</dbReference>
<dbReference type="Proteomes" id="UP000019804">
    <property type="component" value="Unassembled WGS sequence"/>
</dbReference>
<evidence type="ECO:0000256" key="1">
    <source>
        <dbReference type="SAM" id="Coils"/>
    </source>
</evidence>
<dbReference type="OrthoDB" id="5365701at2759"/>
<dbReference type="RefSeq" id="XP_040641048.1">
    <property type="nucleotide sequence ID" value="XM_040783936.1"/>
</dbReference>
<organism evidence="3 4">
    <name type="scientific">Aspergillus ruber (strain CBS 135680)</name>
    <dbReference type="NCBI Taxonomy" id="1388766"/>
    <lineage>
        <taxon>Eukaryota</taxon>
        <taxon>Fungi</taxon>
        <taxon>Dikarya</taxon>
        <taxon>Ascomycota</taxon>
        <taxon>Pezizomycotina</taxon>
        <taxon>Eurotiomycetes</taxon>
        <taxon>Eurotiomycetidae</taxon>
        <taxon>Eurotiales</taxon>
        <taxon>Aspergillaceae</taxon>
        <taxon>Aspergillus</taxon>
        <taxon>Aspergillus subgen. Aspergillus</taxon>
    </lineage>
</organism>
<name>A0A017SM37_ASPRC</name>
<proteinExistence type="predicted"/>
<dbReference type="EMBL" id="KK088416">
    <property type="protein sequence ID" value="EYE97360.1"/>
    <property type="molecule type" value="Genomic_DNA"/>
</dbReference>
<feature type="compositionally biased region" description="Polar residues" evidence="2">
    <location>
        <begin position="475"/>
        <end position="488"/>
    </location>
</feature>
<feature type="compositionally biased region" description="Basic and acidic residues" evidence="2">
    <location>
        <begin position="459"/>
        <end position="474"/>
    </location>
</feature>
<feature type="region of interest" description="Disordered" evidence="2">
    <location>
        <begin position="459"/>
        <end position="488"/>
    </location>
</feature>
<sequence length="488" mass="56767">MQHLQQLESRLDQLISENRLLSAEREAAEDKLKKTTLARRKSDQALNSQNTDLRDRSEEVEELRKSVDWFQKEVNRLNEENEGLTETNANLTAAHEREHQELQESSARKIEELRTRYRQATADTRDLIRRELDVHLAQKNAELRRLSEELQEEQEKVQQLQQKLATSEVLIHRNDQFFRAACHNLYARVQHWVKRFSKHSDHRNCRTFHDMQKDKKLVARFDIDKLTGRFDNAILDGSDVEYYLADRVGRRDVFISVVMTMMWKFIFAPYMFGMDSEKQQKLSGLEEQLTEAGKLTAVRRWRATTLSLLSKSPSFAEQREIEMEAVTREIYDTLESVCPPPEDRTKKLREDLHGVLQIAVNLSIEMRTQLAEYYIVRPLLAEFGANGVVTRRVHFNEALMNERSALDSGAGEGSVRLFLFPLVVKEHDDSEEEDDTHNDKKEDKGPVVIYPAQVLVNRPKEVVEQSSKSLDRKSSVQSSVPSLRMDNT</sequence>
<gene>
    <name evidence="3" type="ORF">EURHEDRAFT_451266</name>
</gene>
<reference evidence="4" key="1">
    <citation type="journal article" date="2014" name="Nat. Commun.">
        <title>Genomic adaptations of the halophilic Dead Sea filamentous fungus Eurotium rubrum.</title>
        <authorList>
            <person name="Kis-Papo T."/>
            <person name="Weig A.R."/>
            <person name="Riley R."/>
            <person name="Persoh D."/>
            <person name="Salamov A."/>
            <person name="Sun H."/>
            <person name="Lipzen A."/>
            <person name="Wasser S.P."/>
            <person name="Rambold G."/>
            <person name="Grigoriev I.V."/>
            <person name="Nevo E."/>
        </authorList>
    </citation>
    <scope>NUCLEOTIDE SEQUENCE [LARGE SCALE GENOMIC DNA]</scope>
    <source>
        <strain evidence="4">CBS 135680</strain>
    </source>
</reference>
<dbReference type="PANTHER" id="PTHR40641:SF2">
    <property type="entry name" value="INVOLUCRIN REPEAT PROTEIN"/>
    <property type="match status" value="1"/>
</dbReference>
<feature type="coiled-coil region" evidence="1">
    <location>
        <begin position="4"/>
        <end position="170"/>
    </location>
</feature>
<accession>A0A017SM37</accession>
<evidence type="ECO:0000313" key="4">
    <source>
        <dbReference type="Proteomes" id="UP000019804"/>
    </source>
</evidence>
<dbReference type="AlphaFoldDB" id="A0A017SM37"/>
<dbReference type="GeneID" id="63699060"/>
<dbReference type="STRING" id="1388766.A0A017SM37"/>
<keyword evidence="4" id="KW-1185">Reference proteome</keyword>